<sequence>MPYPEGHKIKVRGRIIESAAKAFRTNGIRDISVPFIMKGVGLTHGGFYSHFDNKEQLVSETCQYAISDTISLLQKAAEKEEGKPKIDTVIDYYLSTYHRDQTEMGCILPALSSEISRSSEEVRQVFTRELQRMIDFISTLAQINKSTGSAVLSMMVGTLVLARSVNDSKLSDSLLETGKQQAKGLIKTNQ</sequence>
<dbReference type="InterPro" id="IPR009057">
    <property type="entry name" value="Homeodomain-like_sf"/>
</dbReference>
<dbReference type="AlphaFoldDB" id="A0A3M8D9Z8"/>
<feature type="DNA-binding region" description="H-T-H motif" evidence="4">
    <location>
        <begin position="32"/>
        <end position="51"/>
    </location>
</feature>
<comment type="caution">
    <text evidence="6">The sequence shown here is derived from an EMBL/GenBank/DDBJ whole genome shotgun (WGS) entry which is preliminary data.</text>
</comment>
<keyword evidence="2 4" id="KW-0238">DNA-binding</keyword>
<dbReference type="SUPFAM" id="SSF48498">
    <property type="entry name" value="Tetracyclin repressor-like, C-terminal domain"/>
    <property type="match status" value="1"/>
</dbReference>
<dbReference type="PRINTS" id="PR00455">
    <property type="entry name" value="HTHTETR"/>
</dbReference>
<dbReference type="PROSITE" id="PS01081">
    <property type="entry name" value="HTH_TETR_1"/>
    <property type="match status" value="1"/>
</dbReference>
<evidence type="ECO:0000256" key="3">
    <source>
        <dbReference type="ARBA" id="ARBA00023163"/>
    </source>
</evidence>
<dbReference type="RefSeq" id="WP_122919697.1">
    <property type="nucleotide sequence ID" value="NZ_RHHQ01000016.1"/>
</dbReference>
<keyword evidence="1" id="KW-0805">Transcription regulation</keyword>
<evidence type="ECO:0000256" key="4">
    <source>
        <dbReference type="PROSITE-ProRule" id="PRU00335"/>
    </source>
</evidence>
<evidence type="ECO:0000259" key="5">
    <source>
        <dbReference type="PROSITE" id="PS50977"/>
    </source>
</evidence>
<feature type="domain" description="HTH tetR-type" evidence="5">
    <location>
        <begin position="9"/>
        <end position="69"/>
    </location>
</feature>
<organism evidence="6 7">
    <name type="scientific">Brevibacillus fluminis</name>
    <dbReference type="NCBI Taxonomy" id="511487"/>
    <lineage>
        <taxon>Bacteria</taxon>
        <taxon>Bacillati</taxon>
        <taxon>Bacillota</taxon>
        <taxon>Bacilli</taxon>
        <taxon>Bacillales</taxon>
        <taxon>Paenibacillaceae</taxon>
        <taxon>Brevibacillus</taxon>
    </lineage>
</organism>
<dbReference type="PANTHER" id="PTHR47506:SF7">
    <property type="entry name" value="TRANSCRIPTIONAL REGULATORY PROTEIN"/>
    <property type="match status" value="1"/>
</dbReference>
<name>A0A3M8D9Z8_9BACL</name>
<dbReference type="InterPro" id="IPR001647">
    <property type="entry name" value="HTH_TetR"/>
</dbReference>
<evidence type="ECO:0000256" key="1">
    <source>
        <dbReference type="ARBA" id="ARBA00023015"/>
    </source>
</evidence>
<dbReference type="InterPro" id="IPR036271">
    <property type="entry name" value="Tet_transcr_reg_TetR-rel_C_sf"/>
</dbReference>
<protein>
    <submittedName>
        <fullName evidence="6">TetR/AcrR family transcriptional regulator</fullName>
    </submittedName>
</protein>
<dbReference type="PROSITE" id="PS50977">
    <property type="entry name" value="HTH_TETR_2"/>
    <property type="match status" value="1"/>
</dbReference>
<dbReference type="SUPFAM" id="SSF46689">
    <property type="entry name" value="Homeodomain-like"/>
    <property type="match status" value="1"/>
</dbReference>
<proteinExistence type="predicted"/>
<reference evidence="6 7" key="1">
    <citation type="submission" date="2018-10" db="EMBL/GenBank/DDBJ databases">
        <title>Phylogenomics of Brevibacillus.</title>
        <authorList>
            <person name="Dunlap C."/>
        </authorList>
    </citation>
    <scope>NUCLEOTIDE SEQUENCE [LARGE SCALE GENOMIC DNA]</scope>
    <source>
        <strain evidence="6 7">JCM 15716</strain>
    </source>
</reference>
<dbReference type="Proteomes" id="UP000271031">
    <property type="component" value="Unassembled WGS sequence"/>
</dbReference>
<dbReference type="PANTHER" id="PTHR47506">
    <property type="entry name" value="TRANSCRIPTIONAL REGULATORY PROTEIN"/>
    <property type="match status" value="1"/>
</dbReference>
<dbReference type="Gene3D" id="1.10.10.60">
    <property type="entry name" value="Homeodomain-like"/>
    <property type="match status" value="1"/>
</dbReference>
<dbReference type="Pfam" id="PF00440">
    <property type="entry name" value="TetR_N"/>
    <property type="match status" value="1"/>
</dbReference>
<dbReference type="GO" id="GO:0003677">
    <property type="term" value="F:DNA binding"/>
    <property type="evidence" value="ECO:0007669"/>
    <property type="project" value="UniProtKB-UniRule"/>
</dbReference>
<evidence type="ECO:0000313" key="6">
    <source>
        <dbReference type="EMBL" id="RNB84856.1"/>
    </source>
</evidence>
<dbReference type="Gene3D" id="1.10.357.10">
    <property type="entry name" value="Tetracycline Repressor, domain 2"/>
    <property type="match status" value="1"/>
</dbReference>
<keyword evidence="3" id="KW-0804">Transcription</keyword>
<keyword evidence="7" id="KW-1185">Reference proteome</keyword>
<evidence type="ECO:0000313" key="7">
    <source>
        <dbReference type="Proteomes" id="UP000271031"/>
    </source>
</evidence>
<dbReference type="OrthoDB" id="9814200at2"/>
<dbReference type="EMBL" id="RHHQ01000016">
    <property type="protein sequence ID" value="RNB84856.1"/>
    <property type="molecule type" value="Genomic_DNA"/>
</dbReference>
<dbReference type="InterPro" id="IPR023772">
    <property type="entry name" value="DNA-bd_HTH_TetR-type_CS"/>
</dbReference>
<accession>A0A3M8D9Z8</accession>
<gene>
    <name evidence="6" type="ORF">EDM56_20030</name>
</gene>
<evidence type="ECO:0000256" key="2">
    <source>
        <dbReference type="ARBA" id="ARBA00023125"/>
    </source>
</evidence>